<dbReference type="Pfam" id="PF17954">
    <property type="entry name" value="Pirin_C_2"/>
    <property type="match status" value="1"/>
</dbReference>
<organism evidence="2 3">
    <name type="scientific">Flavihumibacter solisilvae</name>
    <dbReference type="NCBI Taxonomy" id="1349421"/>
    <lineage>
        <taxon>Bacteria</taxon>
        <taxon>Pseudomonadati</taxon>
        <taxon>Bacteroidota</taxon>
        <taxon>Chitinophagia</taxon>
        <taxon>Chitinophagales</taxon>
        <taxon>Chitinophagaceae</taxon>
        <taxon>Flavihumibacter</taxon>
    </lineage>
</organism>
<proteinExistence type="predicted"/>
<dbReference type="PANTHER" id="PTHR43212:SF3">
    <property type="entry name" value="QUERCETIN 2,3-DIOXYGENASE"/>
    <property type="match status" value="1"/>
</dbReference>
<evidence type="ECO:0000259" key="1">
    <source>
        <dbReference type="Pfam" id="PF17954"/>
    </source>
</evidence>
<dbReference type="InterPro" id="IPR012093">
    <property type="entry name" value="Pirin"/>
</dbReference>
<dbReference type="InterPro" id="IPR014710">
    <property type="entry name" value="RmlC-like_jellyroll"/>
</dbReference>
<dbReference type="OrthoDB" id="321327at2"/>
<dbReference type="STRING" id="1349421.OI18_12075"/>
<dbReference type="InterPro" id="IPR041602">
    <property type="entry name" value="Quercetinase_C"/>
</dbReference>
<dbReference type="EMBL" id="JSVC01000013">
    <property type="protein sequence ID" value="KIC94352.1"/>
    <property type="molecule type" value="Genomic_DNA"/>
</dbReference>
<keyword evidence="3" id="KW-1185">Reference proteome</keyword>
<sequence>MEETNPISGAKIFLAEKRSCTRSAVHQTFHTFGLGRYDDGHNEPFGHLRTLNDETLGPGMTITHTAKRQLEIIVIPVIGACECRTDSIHFKAEIGQVMHFPLEPGETVRISNKFLGHPISYLFIEIDSVCPVEREVIGFSLEEALNSLHQLKIRSGHDFSIGLYDWRHEGCLSFDQHDQQYFVYVIEGAFEVNDRLIQGRDGLALWGIKSLEYEALSDGAIILVIRLVP</sequence>
<accession>A0A0C1L2Y0</accession>
<protein>
    <recommendedName>
        <fullName evidence="1">Quercetin 2,3-dioxygenase C-terminal cupin domain-containing protein</fullName>
    </recommendedName>
</protein>
<dbReference type="Gene3D" id="2.60.120.10">
    <property type="entry name" value="Jelly Rolls"/>
    <property type="match status" value="2"/>
</dbReference>
<gene>
    <name evidence="2" type="ORF">OI18_12075</name>
</gene>
<dbReference type="AlphaFoldDB" id="A0A0C1L2Y0"/>
<evidence type="ECO:0000313" key="2">
    <source>
        <dbReference type="EMBL" id="KIC94352.1"/>
    </source>
</evidence>
<dbReference type="PANTHER" id="PTHR43212">
    <property type="entry name" value="QUERCETIN 2,3-DIOXYGENASE"/>
    <property type="match status" value="1"/>
</dbReference>
<reference evidence="2 3" key="1">
    <citation type="submission" date="2014-11" db="EMBL/GenBank/DDBJ databases">
        <title>Genome sequence of Flavihumibacter solisilvae 3-3.</title>
        <authorList>
            <person name="Zhou G."/>
            <person name="Li M."/>
            <person name="Wang G."/>
        </authorList>
    </citation>
    <scope>NUCLEOTIDE SEQUENCE [LARGE SCALE GENOMIC DNA]</scope>
    <source>
        <strain evidence="2 3">3-3</strain>
    </source>
</reference>
<feature type="domain" description="Quercetin 2,3-dioxygenase C-terminal cupin" evidence="1">
    <location>
        <begin position="151"/>
        <end position="223"/>
    </location>
</feature>
<name>A0A0C1L2Y0_9BACT</name>
<comment type="caution">
    <text evidence="2">The sequence shown here is derived from an EMBL/GenBank/DDBJ whole genome shotgun (WGS) entry which is preliminary data.</text>
</comment>
<evidence type="ECO:0000313" key="3">
    <source>
        <dbReference type="Proteomes" id="UP000031408"/>
    </source>
</evidence>
<dbReference type="Proteomes" id="UP000031408">
    <property type="component" value="Unassembled WGS sequence"/>
</dbReference>
<dbReference type="RefSeq" id="WP_039140111.1">
    <property type="nucleotide sequence ID" value="NZ_JSVC01000013.1"/>
</dbReference>